<evidence type="ECO:0000313" key="8">
    <source>
        <dbReference type="EMBL" id="BAO28385.1"/>
    </source>
</evidence>
<evidence type="ECO:0000256" key="5">
    <source>
        <dbReference type="ARBA" id="ARBA00023136"/>
    </source>
</evidence>
<reference evidence="8 9" key="1">
    <citation type="journal article" date="2014" name="Syst. Appl. Microbiol.">
        <title>Complete genomes of freshwater sulfur oxidizers Sulfuricella denitrificans skB26 and Sulfuritalea hydrogenivorans sk43H: genetic insights into the sulfur oxidation pathway of betaproteobacteria.</title>
        <authorList>
            <person name="Watanabe T."/>
            <person name="Kojima H."/>
            <person name="Fukui M."/>
        </authorList>
    </citation>
    <scope>NUCLEOTIDE SEQUENCE [LARGE SCALE GENOMIC DNA]</scope>
    <source>
        <strain evidence="8">DSM22779</strain>
    </source>
</reference>
<dbReference type="InterPro" id="IPR001626">
    <property type="entry name" value="ABC_TroCD"/>
</dbReference>
<sequence length="270" mass="28337">MNTLDWTLLIAPFAAGLLVLATHVVLGIDVLRRGIIFIDLAIAQVAALGAVAASLTDLDAVFHDLPHGMGAQLAAALAAGVGALLLTWCERRWPDIQEALIGLVFVFAAAAGILLLAHHPHGGEHLRDLLAGQLLWVGWSALWPVALLYAIVLALWFGPAQRWPRLGFYLLFAITVTASVQLVGVLLVFTSLIAPAVATRAFGGRRRVVIAYLLGAAGYATGLALSLYADLPAGATVVCCLCLLALAGLSCFRPVAGGLYSPIPNKSTHD</sequence>
<protein>
    <submittedName>
        <fullName evidence="8">ABC-3 protein</fullName>
    </submittedName>
</protein>
<dbReference type="HOGENOM" id="CLU_096130_0_0_4"/>
<keyword evidence="6" id="KW-0813">Transport</keyword>
<evidence type="ECO:0000256" key="3">
    <source>
        <dbReference type="ARBA" id="ARBA00022692"/>
    </source>
</evidence>
<dbReference type="Proteomes" id="UP000031637">
    <property type="component" value="Chromosome"/>
</dbReference>
<feature type="transmembrane region" description="Helical" evidence="7">
    <location>
        <begin position="99"/>
        <end position="117"/>
    </location>
</feature>
<dbReference type="AlphaFoldDB" id="W0SCB3"/>
<dbReference type="InterPro" id="IPR037294">
    <property type="entry name" value="ABC_BtuC-like"/>
</dbReference>
<dbReference type="SUPFAM" id="SSF81345">
    <property type="entry name" value="ABC transporter involved in vitamin B12 uptake, BtuC"/>
    <property type="match status" value="1"/>
</dbReference>
<dbReference type="GO" id="GO:0055085">
    <property type="term" value="P:transmembrane transport"/>
    <property type="evidence" value="ECO:0007669"/>
    <property type="project" value="InterPro"/>
</dbReference>
<proteinExistence type="inferred from homology"/>
<gene>
    <name evidence="8" type="ORF">SUTH_00571</name>
</gene>
<keyword evidence="4 7" id="KW-1133">Transmembrane helix</keyword>
<evidence type="ECO:0000256" key="2">
    <source>
        <dbReference type="ARBA" id="ARBA00008034"/>
    </source>
</evidence>
<feature type="transmembrane region" description="Helical" evidence="7">
    <location>
        <begin position="169"/>
        <end position="197"/>
    </location>
</feature>
<feature type="transmembrane region" description="Helical" evidence="7">
    <location>
        <begin position="35"/>
        <end position="55"/>
    </location>
</feature>
<organism evidence="8 9">
    <name type="scientific">Sulfuritalea hydrogenivorans sk43H</name>
    <dbReference type="NCBI Taxonomy" id="1223802"/>
    <lineage>
        <taxon>Bacteria</taxon>
        <taxon>Pseudomonadati</taxon>
        <taxon>Pseudomonadota</taxon>
        <taxon>Betaproteobacteria</taxon>
        <taxon>Nitrosomonadales</taxon>
        <taxon>Sterolibacteriaceae</taxon>
        <taxon>Sulfuritalea</taxon>
    </lineage>
</organism>
<dbReference type="RefSeq" id="WP_052473134.1">
    <property type="nucleotide sequence ID" value="NZ_AP012547.1"/>
</dbReference>
<dbReference type="OrthoDB" id="14209at2"/>
<dbReference type="PANTHER" id="PTHR30477">
    <property type="entry name" value="ABC-TRANSPORTER METAL-BINDING PROTEIN"/>
    <property type="match status" value="1"/>
</dbReference>
<dbReference type="STRING" id="1223802.SUTH_00571"/>
<evidence type="ECO:0000256" key="7">
    <source>
        <dbReference type="SAM" id="Phobius"/>
    </source>
</evidence>
<accession>W0SCB3</accession>
<evidence type="ECO:0000256" key="4">
    <source>
        <dbReference type="ARBA" id="ARBA00022989"/>
    </source>
</evidence>
<dbReference type="GO" id="GO:0010043">
    <property type="term" value="P:response to zinc ion"/>
    <property type="evidence" value="ECO:0007669"/>
    <property type="project" value="TreeGrafter"/>
</dbReference>
<dbReference type="PANTHER" id="PTHR30477:SF19">
    <property type="entry name" value="METAL ABC TRANSPORTER PERMEASE"/>
    <property type="match status" value="1"/>
</dbReference>
<feature type="transmembrane region" description="Helical" evidence="7">
    <location>
        <begin position="6"/>
        <end position="28"/>
    </location>
</feature>
<comment type="subcellular location">
    <subcellularLocation>
        <location evidence="6">Cell membrane</location>
        <topology evidence="6">Multi-pass membrane protein</topology>
    </subcellularLocation>
    <subcellularLocation>
        <location evidence="1">Membrane</location>
        <topology evidence="1">Multi-pass membrane protein</topology>
    </subcellularLocation>
</comment>
<dbReference type="Pfam" id="PF00950">
    <property type="entry name" value="ABC-3"/>
    <property type="match status" value="2"/>
</dbReference>
<keyword evidence="3 6" id="KW-0812">Transmembrane</keyword>
<dbReference type="KEGG" id="shd:SUTH_00571"/>
<feature type="transmembrane region" description="Helical" evidence="7">
    <location>
        <begin position="235"/>
        <end position="256"/>
    </location>
</feature>
<evidence type="ECO:0000256" key="1">
    <source>
        <dbReference type="ARBA" id="ARBA00004141"/>
    </source>
</evidence>
<evidence type="ECO:0000256" key="6">
    <source>
        <dbReference type="RuleBase" id="RU003943"/>
    </source>
</evidence>
<feature type="transmembrane region" description="Helical" evidence="7">
    <location>
        <begin position="209"/>
        <end position="228"/>
    </location>
</feature>
<name>W0SCB3_9PROT</name>
<dbReference type="GO" id="GO:0043190">
    <property type="term" value="C:ATP-binding cassette (ABC) transporter complex"/>
    <property type="evidence" value="ECO:0007669"/>
    <property type="project" value="InterPro"/>
</dbReference>
<dbReference type="Gene3D" id="1.10.3470.10">
    <property type="entry name" value="ABC transporter involved in vitamin B12 uptake, BtuC"/>
    <property type="match status" value="1"/>
</dbReference>
<keyword evidence="5 7" id="KW-0472">Membrane</keyword>
<keyword evidence="9" id="KW-1185">Reference proteome</keyword>
<dbReference type="EMBL" id="AP012547">
    <property type="protein sequence ID" value="BAO28385.1"/>
    <property type="molecule type" value="Genomic_DNA"/>
</dbReference>
<feature type="transmembrane region" description="Helical" evidence="7">
    <location>
        <begin position="137"/>
        <end position="157"/>
    </location>
</feature>
<feature type="transmembrane region" description="Helical" evidence="7">
    <location>
        <begin position="67"/>
        <end position="87"/>
    </location>
</feature>
<evidence type="ECO:0000313" key="9">
    <source>
        <dbReference type="Proteomes" id="UP000031637"/>
    </source>
</evidence>
<comment type="similarity">
    <text evidence="2 6">Belongs to the ABC-3 integral membrane protein family.</text>
</comment>